<dbReference type="OrthoDB" id="1934782at2759"/>
<dbReference type="FunFam" id="1.25.40.10:FF:000031">
    <property type="entry name" value="Pentatricopeptide repeat-containing protein mitochondrial"/>
    <property type="match status" value="4"/>
</dbReference>
<feature type="repeat" description="PPR" evidence="3">
    <location>
        <begin position="139"/>
        <end position="173"/>
    </location>
</feature>
<keyword evidence="1" id="KW-0677">Repeat</keyword>
<keyword evidence="5" id="KW-1185">Reference proteome</keyword>
<dbReference type="EMBL" id="CM035407">
    <property type="protein sequence ID" value="KAH7443616.1"/>
    <property type="molecule type" value="Genomic_DNA"/>
</dbReference>
<feature type="repeat" description="PPR" evidence="3">
    <location>
        <begin position="746"/>
        <end position="780"/>
    </location>
</feature>
<dbReference type="PANTHER" id="PTHR24015:SF548">
    <property type="entry name" value="OS08G0340900 PROTEIN"/>
    <property type="match status" value="1"/>
</dbReference>
<evidence type="ECO:0008006" key="6">
    <source>
        <dbReference type="Google" id="ProtNLM"/>
    </source>
</evidence>
<dbReference type="AlphaFoldDB" id="A0A8T2VCB9"/>
<feature type="repeat" description="PPR" evidence="3">
    <location>
        <begin position="543"/>
        <end position="577"/>
    </location>
</feature>
<dbReference type="FunFam" id="1.25.40.10:FF:000351">
    <property type="entry name" value="Pentatricopeptide repeat-containing protein"/>
    <property type="match status" value="1"/>
</dbReference>
<feature type="repeat" description="PPR" evidence="3">
    <location>
        <begin position="411"/>
        <end position="441"/>
    </location>
</feature>
<dbReference type="PROSITE" id="PS51375">
    <property type="entry name" value="PPR"/>
    <property type="match status" value="12"/>
</dbReference>
<dbReference type="PANTHER" id="PTHR24015">
    <property type="entry name" value="OS07G0578800 PROTEIN-RELATED"/>
    <property type="match status" value="1"/>
</dbReference>
<dbReference type="GO" id="GO:0048731">
    <property type="term" value="P:system development"/>
    <property type="evidence" value="ECO:0007669"/>
    <property type="project" value="UniProtKB-ARBA"/>
</dbReference>
<evidence type="ECO:0000256" key="1">
    <source>
        <dbReference type="ARBA" id="ARBA00022737"/>
    </source>
</evidence>
<organism evidence="4 5">
    <name type="scientific">Ceratopteris richardii</name>
    <name type="common">Triangle waterfern</name>
    <dbReference type="NCBI Taxonomy" id="49495"/>
    <lineage>
        <taxon>Eukaryota</taxon>
        <taxon>Viridiplantae</taxon>
        <taxon>Streptophyta</taxon>
        <taxon>Embryophyta</taxon>
        <taxon>Tracheophyta</taxon>
        <taxon>Polypodiopsida</taxon>
        <taxon>Polypodiidae</taxon>
        <taxon>Polypodiales</taxon>
        <taxon>Pteridineae</taxon>
        <taxon>Pteridaceae</taxon>
        <taxon>Parkerioideae</taxon>
        <taxon>Ceratopteris</taxon>
    </lineage>
</organism>
<evidence type="ECO:0000313" key="5">
    <source>
        <dbReference type="Proteomes" id="UP000825935"/>
    </source>
</evidence>
<dbReference type="InterPro" id="IPR011990">
    <property type="entry name" value="TPR-like_helical_dom_sf"/>
</dbReference>
<dbReference type="Gene3D" id="1.25.40.10">
    <property type="entry name" value="Tetratricopeptide repeat domain"/>
    <property type="match status" value="10"/>
</dbReference>
<feature type="repeat" description="PPR" evidence="3">
    <location>
        <begin position="341"/>
        <end position="375"/>
    </location>
</feature>
<feature type="repeat" description="PPR" evidence="3">
    <location>
        <begin position="644"/>
        <end position="678"/>
    </location>
</feature>
<dbReference type="GO" id="GO:0003723">
    <property type="term" value="F:RNA binding"/>
    <property type="evidence" value="ECO:0007669"/>
    <property type="project" value="InterPro"/>
</dbReference>
<dbReference type="Pfam" id="PF13041">
    <property type="entry name" value="PPR_2"/>
    <property type="match status" value="8"/>
</dbReference>
<feature type="repeat" description="PPR" evidence="3">
    <location>
        <begin position="442"/>
        <end position="476"/>
    </location>
</feature>
<dbReference type="NCBIfam" id="TIGR00756">
    <property type="entry name" value="PPR"/>
    <property type="match status" value="12"/>
</dbReference>
<dbReference type="GO" id="GO:0009451">
    <property type="term" value="P:RNA modification"/>
    <property type="evidence" value="ECO:0007669"/>
    <property type="project" value="InterPro"/>
</dbReference>
<feature type="repeat" description="PPR" evidence="3">
    <location>
        <begin position="240"/>
        <end position="274"/>
    </location>
</feature>
<dbReference type="FunFam" id="1.25.40.10:FF:000073">
    <property type="entry name" value="Pentatricopeptide repeat-containing protein chloroplastic"/>
    <property type="match status" value="1"/>
</dbReference>
<dbReference type="Proteomes" id="UP000825935">
    <property type="component" value="Chromosome 2"/>
</dbReference>
<evidence type="ECO:0000256" key="2">
    <source>
        <dbReference type="ARBA" id="ARBA00061659"/>
    </source>
</evidence>
<gene>
    <name evidence="4" type="ORF">KP509_02G042200</name>
</gene>
<protein>
    <recommendedName>
        <fullName evidence="6">Pentatricopeptide repeat-containing protein</fullName>
    </recommendedName>
</protein>
<dbReference type="InterPro" id="IPR046960">
    <property type="entry name" value="PPR_At4g14850-like_plant"/>
</dbReference>
<evidence type="ECO:0000256" key="3">
    <source>
        <dbReference type="PROSITE-ProRule" id="PRU00708"/>
    </source>
</evidence>
<name>A0A8T2VCB9_CERRI</name>
<dbReference type="FunFam" id="1.25.40.10:FF:000196">
    <property type="entry name" value="Pentatricopeptide repeat-containing protein At4g14850"/>
    <property type="match status" value="1"/>
</dbReference>
<feature type="repeat" description="PPR" evidence="3">
    <location>
        <begin position="512"/>
        <end position="542"/>
    </location>
</feature>
<reference evidence="4" key="1">
    <citation type="submission" date="2021-08" db="EMBL/GenBank/DDBJ databases">
        <title>WGS assembly of Ceratopteris richardii.</title>
        <authorList>
            <person name="Marchant D.B."/>
            <person name="Chen G."/>
            <person name="Jenkins J."/>
            <person name="Shu S."/>
            <person name="Leebens-Mack J."/>
            <person name="Grimwood J."/>
            <person name="Schmutz J."/>
            <person name="Soltis P."/>
            <person name="Soltis D."/>
            <person name="Chen Z.-H."/>
        </authorList>
    </citation>
    <scope>NUCLEOTIDE SEQUENCE</scope>
    <source>
        <strain evidence="4">Whitten #5841</strain>
        <tissue evidence="4">Leaf</tissue>
    </source>
</reference>
<feature type="repeat" description="PPR" evidence="3">
    <location>
        <begin position="846"/>
        <end position="880"/>
    </location>
</feature>
<proteinExistence type="inferred from homology"/>
<dbReference type="FunFam" id="1.25.40.10:FF:000158">
    <property type="entry name" value="pentatricopeptide repeat-containing protein At2g33680"/>
    <property type="match status" value="1"/>
</dbReference>
<dbReference type="InterPro" id="IPR002885">
    <property type="entry name" value="PPR_rpt"/>
</dbReference>
<dbReference type="SUPFAM" id="SSF48452">
    <property type="entry name" value="TPR-like"/>
    <property type="match status" value="1"/>
</dbReference>
<dbReference type="Pfam" id="PF01535">
    <property type="entry name" value="PPR"/>
    <property type="match status" value="5"/>
</dbReference>
<sequence length="1118" mass="125634">MTVCTRAKMNDFTYIDCVMDFVPLLCKVGRGFSCYSDKGKSNQQHARDSSKVLGFGEVSCLLSNLDDMVTHSKVEYFAHMLKSCVSTKDLETGRRVHFIILENEPQPNLILNNALINMYCKCGSVLDAHKIFSVMIEKDVYTWTTMIAGYAILGPPENALNLFSNMERHNIHPDKITFLSIFKVCAKLKMLEHGRQVHVSLKKSGVNENILIQSSLVDMYAKCGSIDCACRAFNEISERDAVSWNAMISGYAQSGCFDDVLLCFIQMMNEDLKPDKVTFTNVLKACANLHLVNHGMWAHDYLVKQKLEADTHIGSTLVDMYAKCGSSSDAWVVFNMMPRKSEVSWNAMIIGYAQPGCAEKSLSLFWKMELANVAHTEVSYVGAFKACAVLGSLRDARSVHESFKKSGLKENLILKNGLIDMYAKCGDVEEAHRVFDDIQQRDLVSWNALILGYAVHGPANAAIKLYQTMQKEGFQPDRVTFLSVLKACMNLPTLEQGIEVHSHVKQTSLKFDIFVVSTLIDMYAKWGSIEEARRLFDEMRNKNEVAWNSMIAGYVQHGHLDEAFKLFDQMDQSNVKPVKVTYLSMIKACSNLGDVEKSRLMHSLIVFSGYEGDKFIGNSLVDLYSKYGDVHDAQHIFDAVEEKNLVSWNALISGFVQQGQIESAFELFEEMLSTNIEQNEVTFLTALKACASDALYLSHGTCIHSCVVQYSYDVLPYVRNSLIDMYSKCGSIEDARNVFDFSSKEELVTWNVMITGYMFLGMAEEAFKFSRQMTSVGMQPDEVTLLSLLKASGDLGSLKFGKEVHAVIERFGLHSNAIRNAIIDMYSKCGSLDDAYVVFRQLSQRELVSWNAIISGHLQHGLMQEVLDLFQEMKEECQVPDTITILNVSKACGILGYLDAAEQTHKFAEVSGLQFDLFLNNTLIDTYGKCGDVKAARKIFDGMQVHDSVSWNALLTGYAQHGNVKEAFECFHRMQFEQELDQVTFITVLSVCNYAGLIDEGCYYFESLHYVYGIEHTQEHCACIVDMLCRAGRMMEAGEFIKKMPLQPGTIVWMALLSNCRLNSSFFLAITATKFIFEIQPEHTAPYVLLSNISTLPGDWEGTDILELLAKTTNIVTG</sequence>
<evidence type="ECO:0000313" key="4">
    <source>
        <dbReference type="EMBL" id="KAH7443616.1"/>
    </source>
</evidence>
<comment type="caution">
    <text evidence="4">The sequence shown here is derived from an EMBL/GenBank/DDBJ whole genome shotgun (WGS) entry which is preliminary data.</text>
</comment>
<dbReference type="FunFam" id="1.25.40.10:FF:000205">
    <property type="entry name" value="Pentatricopeptide repeat-containing protein, mitochondrial"/>
    <property type="match status" value="1"/>
</dbReference>
<feature type="repeat" description="PPR" evidence="3">
    <location>
        <begin position="947"/>
        <end position="977"/>
    </location>
</feature>
<feature type="repeat" description="PPR" evidence="3">
    <location>
        <begin position="108"/>
        <end position="138"/>
    </location>
</feature>
<accession>A0A8T2VCB9</accession>
<comment type="similarity">
    <text evidence="2">Belongs to the PPR family. PCMP-E subfamily.</text>
</comment>
<dbReference type="GO" id="GO:0005739">
    <property type="term" value="C:mitochondrion"/>
    <property type="evidence" value="ECO:0007669"/>
    <property type="project" value="UniProtKB-ARBA"/>
</dbReference>